<dbReference type="EMBL" id="UYSL01026603">
    <property type="protein sequence ID" value="VDL85713.1"/>
    <property type="molecule type" value="Genomic_DNA"/>
</dbReference>
<organism evidence="3">
    <name type="scientific">Nippostrongylus brasiliensis</name>
    <name type="common">Rat hookworm</name>
    <dbReference type="NCBI Taxonomy" id="27835"/>
    <lineage>
        <taxon>Eukaryota</taxon>
        <taxon>Metazoa</taxon>
        <taxon>Ecdysozoa</taxon>
        <taxon>Nematoda</taxon>
        <taxon>Chromadorea</taxon>
        <taxon>Rhabditida</taxon>
        <taxon>Rhabditina</taxon>
        <taxon>Rhabditomorpha</taxon>
        <taxon>Strongyloidea</taxon>
        <taxon>Heligmosomidae</taxon>
        <taxon>Nippostrongylus</taxon>
    </lineage>
</organism>
<dbReference type="Proteomes" id="UP000271162">
    <property type="component" value="Unassembled WGS sequence"/>
</dbReference>
<evidence type="ECO:0000313" key="2">
    <source>
        <dbReference type="Proteomes" id="UP000271162"/>
    </source>
</evidence>
<evidence type="ECO:0000313" key="3">
    <source>
        <dbReference type="WBParaSite" id="NBR_0002161901-mRNA-1"/>
    </source>
</evidence>
<keyword evidence="2" id="KW-1185">Reference proteome</keyword>
<protein>
    <submittedName>
        <fullName evidence="3">TIGR02217 family protein</fullName>
    </submittedName>
</protein>
<reference evidence="1 2" key="2">
    <citation type="submission" date="2018-11" db="EMBL/GenBank/DDBJ databases">
        <authorList>
            <consortium name="Pathogen Informatics"/>
        </authorList>
    </citation>
    <scope>NUCLEOTIDE SEQUENCE [LARGE SCALE GENOMIC DNA]</scope>
</reference>
<reference evidence="3" key="1">
    <citation type="submission" date="2017-02" db="UniProtKB">
        <authorList>
            <consortium name="WormBaseParasite"/>
        </authorList>
    </citation>
    <scope>IDENTIFICATION</scope>
</reference>
<evidence type="ECO:0000313" key="1">
    <source>
        <dbReference type="EMBL" id="VDL85713.1"/>
    </source>
</evidence>
<gene>
    <name evidence="1" type="ORF">NBR_LOCUS21620</name>
</gene>
<dbReference type="WBParaSite" id="NBR_0002161901-mRNA-1">
    <property type="protein sequence ID" value="NBR_0002161901-mRNA-1"/>
    <property type="gene ID" value="NBR_0002161901"/>
</dbReference>
<accession>A0A0N4YWJ7</accession>
<dbReference type="AlphaFoldDB" id="A0A0N4YWJ7"/>
<sequence length="37" mass="3764">MIRVASAPKTGYSSFFSRELGIPVVAAYAGTSITGGT</sequence>
<proteinExistence type="predicted"/>
<name>A0A0N4YWJ7_NIPBR</name>